<dbReference type="OrthoDB" id="7981249at2"/>
<dbReference type="Pfam" id="PF13704">
    <property type="entry name" value="Glyco_tranf_2_4"/>
    <property type="match status" value="1"/>
</dbReference>
<gene>
    <name evidence="1" type="ORF">FCE95_02710</name>
</gene>
<accession>A0A4U5JWY0</accession>
<sequence>MKAAAVSMVKNEGDIIELFVRINLRAFEHLYIVDHDSSDGTTAILQKLKDAGHPITVVPFKGIQQTQAQTLTRLVRDAAATGKYDFIVPLDADEFLTPPASWLESLADSLGHDRYGKMPWRTFVPVSGDYFGADAPLHANFRLRSHEPAQYYKAVIPNRLAKDCTLEPGNHALVGAAGAEVRLELLHVPVRSSDQLMQKAVIGSHTLSIKRDRLPNEGFHWDVLACEVRSRGYRLGDEDLLRFALEYAAGDGDEAATLGDDDRRIGLPTDAIEHKALARSHPVAAFDAFLAKTCVEINALQDRIDAAERRRFPFSLLPSSKAPRRPA</sequence>
<dbReference type="SUPFAM" id="SSF53448">
    <property type="entry name" value="Nucleotide-diphospho-sugar transferases"/>
    <property type="match status" value="1"/>
</dbReference>
<dbReference type="CDD" id="cd00761">
    <property type="entry name" value="Glyco_tranf_GTA_type"/>
    <property type="match status" value="1"/>
</dbReference>
<dbReference type="InterPro" id="IPR029044">
    <property type="entry name" value="Nucleotide-diphossugar_trans"/>
</dbReference>
<evidence type="ECO:0000313" key="1">
    <source>
        <dbReference type="EMBL" id="TKR33238.1"/>
    </source>
</evidence>
<comment type="caution">
    <text evidence="1">The sequence shown here is derived from an EMBL/GenBank/DDBJ whole genome shotgun (WGS) entry which is preliminary data.</text>
</comment>
<organism evidence="1 2">
    <name type="scientific">Luteimonas gilva</name>
    <dbReference type="NCBI Taxonomy" id="2572684"/>
    <lineage>
        <taxon>Bacteria</taxon>
        <taxon>Pseudomonadati</taxon>
        <taxon>Pseudomonadota</taxon>
        <taxon>Gammaproteobacteria</taxon>
        <taxon>Lysobacterales</taxon>
        <taxon>Lysobacteraceae</taxon>
        <taxon>Luteimonas</taxon>
    </lineage>
</organism>
<dbReference type="AlphaFoldDB" id="A0A4U5JWY0"/>
<keyword evidence="1" id="KW-0808">Transferase</keyword>
<keyword evidence="2" id="KW-1185">Reference proteome</keyword>
<evidence type="ECO:0000313" key="2">
    <source>
        <dbReference type="Proteomes" id="UP000308707"/>
    </source>
</evidence>
<dbReference type="EMBL" id="SZUA01000001">
    <property type="protein sequence ID" value="TKR33238.1"/>
    <property type="molecule type" value="Genomic_DNA"/>
</dbReference>
<dbReference type="Proteomes" id="UP000308707">
    <property type="component" value="Unassembled WGS sequence"/>
</dbReference>
<dbReference type="Gene3D" id="3.90.550.10">
    <property type="entry name" value="Spore Coat Polysaccharide Biosynthesis Protein SpsA, Chain A"/>
    <property type="match status" value="1"/>
</dbReference>
<reference evidence="1 2" key="1">
    <citation type="submission" date="2019-04" db="EMBL/GenBank/DDBJ databases">
        <title>Reference strain of H23.</title>
        <authorList>
            <person name="Luo X."/>
        </authorList>
    </citation>
    <scope>NUCLEOTIDE SEQUENCE [LARGE SCALE GENOMIC DNA]</scope>
    <source>
        <strain evidence="1 2">H23</strain>
    </source>
</reference>
<protein>
    <submittedName>
        <fullName evidence="1">Glycosyltransferase family 2 protein</fullName>
    </submittedName>
</protein>
<dbReference type="GO" id="GO:0016740">
    <property type="term" value="F:transferase activity"/>
    <property type="evidence" value="ECO:0007669"/>
    <property type="project" value="UniProtKB-KW"/>
</dbReference>
<proteinExistence type="predicted"/>
<dbReference type="RefSeq" id="WP_137265448.1">
    <property type="nucleotide sequence ID" value="NZ_SZUA01000001.1"/>
</dbReference>
<name>A0A4U5JWY0_9GAMM</name>